<gene>
    <name evidence="6" type="ORF">H6A01_04400</name>
</gene>
<name>A0ABS2GHE2_9FIRM</name>
<evidence type="ECO:0000256" key="3">
    <source>
        <dbReference type="ARBA" id="ARBA00023002"/>
    </source>
</evidence>
<evidence type="ECO:0000256" key="2">
    <source>
        <dbReference type="ARBA" id="ARBA00022723"/>
    </source>
</evidence>
<keyword evidence="3" id="KW-0560">Oxidoreductase</keyword>
<dbReference type="InterPro" id="IPR000674">
    <property type="entry name" value="Ald_Oxase/Xan_DH_a/b"/>
</dbReference>
<evidence type="ECO:0000313" key="7">
    <source>
        <dbReference type="Proteomes" id="UP000707138"/>
    </source>
</evidence>
<dbReference type="Pfam" id="PF20256">
    <property type="entry name" value="MoCoBD_2"/>
    <property type="match status" value="2"/>
</dbReference>
<protein>
    <submittedName>
        <fullName evidence="6">Xanthine dehydrogenase family protein</fullName>
    </submittedName>
</protein>
<keyword evidence="7" id="KW-1185">Reference proteome</keyword>
<keyword evidence="2" id="KW-0479">Metal-binding</keyword>
<dbReference type="EMBL" id="JACJLA010000006">
    <property type="protein sequence ID" value="MBM6912563.1"/>
    <property type="molecule type" value="Genomic_DNA"/>
</dbReference>
<sequence>MATISESVRKRDHLAKLSGTALYVGDYRDDDILVGKMLRSSKAKARVIEVKVPTLPDGYYYVDAKDVPGDNNVNIIKDDTPVFARETVEYIGEPIGMFCGPDKLVVEQLLRDTEVVYEELEPVLDIDTSDVFFFEYEYKKGDIAKAFAEADRVIEETFETGYQEQVYLETQAMMAEVLPDGKVYIHGSMQCPYYIKNAATRALGLPPEKVRIAQDVTGGGFGGKEAWPSILSCQVAVAAVATGKKIRCVFDRREDIEYTSKRHPSKDRYRVAIKDGRVTAMDIDITYNGGAYTTLSAVVLQRGMICANGVYNVPNLLVKGRVAKTNTVPNGAFRGFGAPQTFFTAEMMMTHVAKVLGEDPLAFKERHMVVQGDSTSTGGKFHFNVPLPAMIAKVDSMCDYRKKKAAYSKPQTGRYRRGIGMSLFFHGAGFTGSAERDLIKAVVKLKKTADGNVHILASNTDMGQGLRTTFPKIAAHELGLPLERIYYEYPDTDEVPDSGPTVASRSLMNVGELIRRAAVKLKEQWVDGEEQLIEEHYVQPDFLIPFSLDTFSGDAYPTYSWGVVAMEIEADTVSGTTKVLGAYGSYDVGTPMDYNIVLGQMEGGTLQSIGYASMEQMNYDNKGRIRNNAFSDYIIPTAMDVPKMDIDLYVAESYPFGPYGAKGAGELPCVGAPAAYIEAMEQALGNDAMIQHIPFSAEDALKAMRGGQL</sequence>
<keyword evidence="1" id="KW-0500">Molybdenum</keyword>
<dbReference type="InterPro" id="IPR016208">
    <property type="entry name" value="Ald_Oxase/xanthine_DH-like"/>
</dbReference>
<dbReference type="SUPFAM" id="SSF54665">
    <property type="entry name" value="CO dehydrogenase molybdoprotein N-domain-like"/>
    <property type="match status" value="1"/>
</dbReference>
<dbReference type="InterPro" id="IPR008274">
    <property type="entry name" value="AldOxase/xan_DH_MoCoBD1"/>
</dbReference>
<organism evidence="6 7">
    <name type="scientific">Veillonella magna</name>
    <dbReference type="NCBI Taxonomy" id="464322"/>
    <lineage>
        <taxon>Bacteria</taxon>
        <taxon>Bacillati</taxon>
        <taxon>Bacillota</taxon>
        <taxon>Negativicutes</taxon>
        <taxon>Veillonellales</taxon>
        <taxon>Veillonellaceae</taxon>
        <taxon>Veillonella</taxon>
    </lineage>
</organism>
<dbReference type="PANTHER" id="PTHR11908">
    <property type="entry name" value="XANTHINE DEHYDROGENASE"/>
    <property type="match status" value="1"/>
</dbReference>
<evidence type="ECO:0000256" key="4">
    <source>
        <dbReference type="ARBA" id="ARBA00023004"/>
    </source>
</evidence>
<comment type="caution">
    <text evidence="6">The sequence shown here is derived from an EMBL/GenBank/DDBJ whole genome shotgun (WGS) entry which is preliminary data.</text>
</comment>
<keyword evidence="4" id="KW-0408">Iron</keyword>
<dbReference type="SUPFAM" id="SSF56003">
    <property type="entry name" value="Molybdenum cofactor-binding domain"/>
    <property type="match status" value="1"/>
</dbReference>
<dbReference type="Pfam" id="PF01315">
    <property type="entry name" value="Ald_Xan_dh_C"/>
    <property type="match status" value="1"/>
</dbReference>
<feature type="domain" description="Aldehyde oxidase/xanthine dehydrogenase a/b hammerhead" evidence="5">
    <location>
        <begin position="18"/>
        <end position="121"/>
    </location>
</feature>
<dbReference type="RefSeq" id="WP_205087665.1">
    <property type="nucleotide sequence ID" value="NZ_JACJLA010000006.1"/>
</dbReference>
<dbReference type="InterPro" id="IPR037165">
    <property type="entry name" value="AldOxase/xan_DH_Mopterin-bd_sf"/>
</dbReference>
<dbReference type="SMART" id="SM01008">
    <property type="entry name" value="Ald_Xan_dh_C"/>
    <property type="match status" value="1"/>
</dbReference>
<evidence type="ECO:0000256" key="1">
    <source>
        <dbReference type="ARBA" id="ARBA00022505"/>
    </source>
</evidence>
<reference evidence="6 7" key="1">
    <citation type="journal article" date="2021" name="Sci. Rep.">
        <title>The distribution of antibiotic resistance genes in chicken gut microbiota commensals.</title>
        <authorList>
            <person name="Juricova H."/>
            <person name="Matiasovicova J."/>
            <person name="Kubasova T."/>
            <person name="Cejkova D."/>
            <person name="Rychlik I."/>
        </authorList>
    </citation>
    <scope>NUCLEOTIDE SEQUENCE [LARGE SCALE GENOMIC DNA]</scope>
    <source>
        <strain evidence="6 7">An537</strain>
    </source>
</reference>
<dbReference type="Gene3D" id="3.90.1170.50">
    <property type="entry name" value="Aldehyde oxidase/xanthine dehydrogenase, a/b hammerhead"/>
    <property type="match status" value="1"/>
</dbReference>
<dbReference type="PROSITE" id="PS00559">
    <property type="entry name" value="MOLYBDOPTERIN_EUK"/>
    <property type="match status" value="1"/>
</dbReference>
<dbReference type="InterPro" id="IPR036856">
    <property type="entry name" value="Ald_Oxase/Xan_DH_a/b_sf"/>
</dbReference>
<dbReference type="PANTHER" id="PTHR11908:SF132">
    <property type="entry name" value="ALDEHYDE OXIDASE 1-RELATED"/>
    <property type="match status" value="1"/>
</dbReference>
<dbReference type="Gene3D" id="3.30.365.10">
    <property type="entry name" value="Aldehyde oxidase/xanthine dehydrogenase, molybdopterin binding domain"/>
    <property type="match status" value="4"/>
</dbReference>
<dbReference type="InterPro" id="IPR046867">
    <property type="entry name" value="AldOxase/xan_DH_MoCoBD2"/>
</dbReference>
<dbReference type="Proteomes" id="UP000707138">
    <property type="component" value="Unassembled WGS sequence"/>
</dbReference>
<evidence type="ECO:0000259" key="5">
    <source>
        <dbReference type="SMART" id="SM01008"/>
    </source>
</evidence>
<dbReference type="Pfam" id="PF02738">
    <property type="entry name" value="MoCoBD_1"/>
    <property type="match status" value="1"/>
</dbReference>
<proteinExistence type="predicted"/>
<accession>A0ABS2GHE2</accession>
<dbReference type="InterPro" id="IPR022407">
    <property type="entry name" value="OxRdtase_Mopterin_BS"/>
</dbReference>
<evidence type="ECO:0000313" key="6">
    <source>
        <dbReference type="EMBL" id="MBM6912563.1"/>
    </source>
</evidence>